<dbReference type="Proteomes" id="UP000002748">
    <property type="component" value="Unassembled WGS sequence"/>
</dbReference>
<feature type="compositionally biased region" description="Low complexity" evidence="1">
    <location>
        <begin position="599"/>
        <end position="609"/>
    </location>
</feature>
<name>J6F9C3_TRIAS</name>
<dbReference type="PANTHER" id="PTHR38702:SF1">
    <property type="entry name" value="CALPONIN-HOMOLOGY (CH) DOMAIN-CONTAINING PROTEIN"/>
    <property type="match status" value="1"/>
</dbReference>
<evidence type="ECO:0000313" key="3">
    <source>
        <dbReference type="Proteomes" id="UP000002748"/>
    </source>
</evidence>
<organism evidence="2 3">
    <name type="scientific">Trichosporon asahii var. asahii (strain ATCC 90039 / CBS 2479 / JCM 2466 / KCTC 7840 / NBRC 103889/ NCYC 2677 / UAMH 7654)</name>
    <name type="common">Yeast</name>
    <dbReference type="NCBI Taxonomy" id="1186058"/>
    <lineage>
        <taxon>Eukaryota</taxon>
        <taxon>Fungi</taxon>
        <taxon>Dikarya</taxon>
        <taxon>Basidiomycota</taxon>
        <taxon>Agaricomycotina</taxon>
        <taxon>Tremellomycetes</taxon>
        <taxon>Trichosporonales</taxon>
        <taxon>Trichosporonaceae</taxon>
        <taxon>Trichosporon</taxon>
    </lineage>
</organism>
<dbReference type="GeneID" id="25990386"/>
<feature type="compositionally biased region" description="Polar residues" evidence="1">
    <location>
        <begin position="217"/>
        <end position="243"/>
    </location>
</feature>
<protein>
    <submittedName>
        <fullName evidence="2">Uncharacterized protein</fullName>
    </submittedName>
</protein>
<reference evidence="2 3" key="1">
    <citation type="journal article" date="2012" name="Eukaryot. Cell">
        <title>Draft genome sequence of CBS 2479, the standard type strain of Trichosporon asahii.</title>
        <authorList>
            <person name="Yang R.Y."/>
            <person name="Li H.T."/>
            <person name="Zhu H."/>
            <person name="Zhou G.P."/>
            <person name="Wang M."/>
            <person name="Wang L."/>
        </authorList>
    </citation>
    <scope>NUCLEOTIDE SEQUENCE [LARGE SCALE GENOMIC DNA]</scope>
    <source>
        <strain evidence="3">ATCC 90039 / CBS 2479 / JCM 2466 / KCTC 7840 / NCYC 2677 / UAMH 7654</strain>
    </source>
</reference>
<feature type="region of interest" description="Disordered" evidence="1">
    <location>
        <begin position="217"/>
        <end position="246"/>
    </location>
</feature>
<dbReference type="AlphaFoldDB" id="J6F9C3"/>
<dbReference type="RefSeq" id="XP_014182598.1">
    <property type="nucleotide sequence ID" value="XM_014327123.1"/>
</dbReference>
<dbReference type="OrthoDB" id="2534759at2759"/>
<comment type="caution">
    <text evidence="2">The sequence shown here is derived from an EMBL/GenBank/DDBJ whole genome shotgun (WGS) entry which is preliminary data.</text>
</comment>
<sequence>MSAAGGGTDRSEDPSPHPSPHGNFADNETDAGSPATTCTSVPSSCAPDDDSFGSMVSEPHSFDEGELPALPLRGKYHRHISRSALMRDSVHSLPSIQNLRMQFGGVKLEHRMGSGVGVRSFGALVEEEEQPEERRRHKPWKEVQLSRVAPEDARAEALRLTADMREKWRLSATESAPSTPAPLPEDLRSLFVDTARAIRRVRALTFVLVPPAARRVSASSGRNATFSTPSRPASGPTGRSVSGSKDRLVASLATTQPDPSAPVRRAALELLGHLRGLEETWRVQQDPVPTVVVIPDGADSPSPMERQHSGDTSASSPYAYANRRLSSTSFVAPNSSTSSLSIEDIFSDDEEFNINAFAREAEQSHHEPWEDKITSEAREYKMTEASAADGTRASLRRWAATVEKAFNEALDSPRLAWLSAEPGTPRARAFITANLSPEQAALLPADGAGFLQRLADGYLLCQAFNSSVASSSRPWGFIPADDIHETLAEAQDTGREWTFRRVGNLTCWAAYLIPINMPTSEVALSPPVLPDSAPIKPAPPKAFPRQRQASAHRAHSIEFDPLVVAKGAAGWESALKAVVEAWVEAAAAEVTGGTAAPSLAASSVAPSEAQPTPDVTATALPEQTPDVSAAPLPEAEEPKNEAPDADAEPENAVEHSLQ</sequence>
<proteinExistence type="predicted"/>
<dbReference type="VEuPathDB" id="FungiDB:A1Q1_06874"/>
<feature type="region of interest" description="Disordered" evidence="1">
    <location>
        <begin position="599"/>
        <end position="658"/>
    </location>
</feature>
<feature type="compositionally biased region" description="Polar residues" evidence="1">
    <location>
        <begin position="34"/>
        <end position="43"/>
    </location>
</feature>
<accession>J6F9C3</accession>
<dbReference type="KEGG" id="tasa:A1Q1_06874"/>
<gene>
    <name evidence="2" type="ORF">A1Q1_06874</name>
</gene>
<feature type="region of interest" description="Disordered" evidence="1">
    <location>
        <begin position="1"/>
        <end position="68"/>
    </location>
</feature>
<dbReference type="EMBL" id="ALBS01000043">
    <property type="protein sequence ID" value="EJT51877.1"/>
    <property type="molecule type" value="Genomic_DNA"/>
</dbReference>
<evidence type="ECO:0000256" key="1">
    <source>
        <dbReference type="SAM" id="MobiDB-lite"/>
    </source>
</evidence>
<feature type="region of interest" description="Disordered" evidence="1">
    <location>
        <begin position="296"/>
        <end position="317"/>
    </location>
</feature>
<dbReference type="PANTHER" id="PTHR38702">
    <property type="entry name" value="CALPONIN-HOMOLOGY (CH) DOMAIN-CONTAINING PROTEIN"/>
    <property type="match status" value="1"/>
</dbReference>
<evidence type="ECO:0000313" key="2">
    <source>
        <dbReference type="EMBL" id="EJT51877.1"/>
    </source>
</evidence>
<dbReference type="HOGENOM" id="CLU_416892_0_0_1"/>